<evidence type="ECO:0000313" key="2">
    <source>
        <dbReference type="Proteomes" id="UP000281474"/>
    </source>
</evidence>
<organism evidence="1 2">
    <name type="scientific">Parashewanella curva</name>
    <dbReference type="NCBI Taxonomy" id="2338552"/>
    <lineage>
        <taxon>Bacteria</taxon>
        <taxon>Pseudomonadati</taxon>
        <taxon>Pseudomonadota</taxon>
        <taxon>Gammaproteobacteria</taxon>
        <taxon>Alteromonadales</taxon>
        <taxon>Shewanellaceae</taxon>
        <taxon>Parashewanella</taxon>
    </lineage>
</organism>
<proteinExistence type="predicted"/>
<keyword evidence="2" id="KW-1185">Reference proteome</keyword>
<reference evidence="1 2" key="1">
    <citation type="submission" date="2018-09" db="EMBL/GenBank/DDBJ databases">
        <title>Phylogeny of the Shewanellaceae, and recommendation for two new genera, Pseudoshewanella and Parashewanella.</title>
        <authorList>
            <person name="Wang G."/>
        </authorList>
    </citation>
    <scope>NUCLEOTIDE SEQUENCE [LARGE SCALE GENOMIC DNA]</scope>
    <source>
        <strain evidence="1 2">C51</strain>
    </source>
</reference>
<evidence type="ECO:0008006" key="3">
    <source>
        <dbReference type="Google" id="ProtNLM"/>
    </source>
</evidence>
<dbReference type="OrthoDB" id="6398227at2"/>
<evidence type="ECO:0000313" key="1">
    <source>
        <dbReference type="EMBL" id="RLV57755.1"/>
    </source>
</evidence>
<protein>
    <recommendedName>
        <fullName evidence="3">HAD family hydrolase</fullName>
    </recommendedName>
</protein>
<dbReference type="AlphaFoldDB" id="A0A3L8PQX7"/>
<dbReference type="Gene3D" id="3.40.50.1000">
    <property type="entry name" value="HAD superfamily/HAD-like"/>
    <property type="match status" value="1"/>
</dbReference>
<accession>A0A3L8PQX7</accession>
<sequence length="136" mass="15439">MKLPKIWFFDMEGTILKKELSLDNGKVAPSAWTVLAKELGEDCLIEEEKTKDKWLRGEYKGYLDWMKDTVTLHMKYGLTINILNDVVQKAEYHEGADELFSLLKSQGVVTVLITGGFKALADKVQRHLKVDHALSA</sequence>
<dbReference type="InterPro" id="IPR023214">
    <property type="entry name" value="HAD_sf"/>
</dbReference>
<comment type="caution">
    <text evidence="1">The sequence shown here is derived from an EMBL/GenBank/DDBJ whole genome shotgun (WGS) entry which is preliminary data.</text>
</comment>
<gene>
    <name evidence="1" type="ORF">D5018_20890</name>
</gene>
<name>A0A3L8PQX7_9GAMM</name>
<dbReference type="InterPro" id="IPR036412">
    <property type="entry name" value="HAD-like_sf"/>
</dbReference>
<dbReference type="Pfam" id="PF12710">
    <property type="entry name" value="HAD"/>
    <property type="match status" value="1"/>
</dbReference>
<dbReference type="SUPFAM" id="SSF56784">
    <property type="entry name" value="HAD-like"/>
    <property type="match status" value="1"/>
</dbReference>
<dbReference type="EMBL" id="QZEI01000152">
    <property type="protein sequence ID" value="RLV57755.1"/>
    <property type="molecule type" value="Genomic_DNA"/>
</dbReference>
<dbReference type="Proteomes" id="UP000281474">
    <property type="component" value="Unassembled WGS sequence"/>
</dbReference>